<comment type="caution">
    <text evidence="1">The sequence shown here is derived from an EMBL/GenBank/DDBJ whole genome shotgun (WGS) entry which is preliminary data.</text>
</comment>
<evidence type="ECO:0000313" key="2">
    <source>
        <dbReference type="Proteomes" id="UP000320593"/>
    </source>
</evidence>
<evidence type="ECO:0000313" key="1">
    <source>
        <dbReference type="EMBL" id="TWI87708.1"/>
    </source>
</evidence>
<organism evidence="1 2">
    <name type="scientific">Roseibium hamelinense</name>
    <dbReference type="NCBI Taxonomy" id="150831"/>
    <lineage>
        <taxon>Bacteria</taxon>
        <taxon>Pseudomonadati</taxon>
        <taxon>Pseudomonadota</taxon>
        <taxon>Alphaproteobacteria</taxon>
        <taxon>Hyphomicrobiales</taxon>
        <taxon>Stappiaceae</taxon>
        <taxon>Roseibium</taxon>
    </lineage>
</organism>
<dbReference type="AlphaFoldDB" id="A0A562T2Y7"/>
<dbReference type="RefSeq" id="WP_145343256.1">
    <property type="nucleotide sequence ID" value="NZ_SMLY01000050.1"/>
</dbReference>
<keyword evidence="2" id="KW-1185">Reference proteome</keyword>
<dbReference type="Proteomes" id="UP000320593">
    <property type="component" value="Unassembled WGS sequence"/>
</dbReference>
<sequence>MSDQFYRDLESFSDLARLGDFEGFRSVPDDWLVLAADIVRSREAVAEGRYKDVNLIGAAVISAVLNKLGRDDIPFVFGGDGALLVVPAKHLEPSREALRGVALLARDAAQLDLRIAIIPVADLRARGTDIKLRKFELSPGNYLAMAIGDGLELSEKILKDEQACSPYRLNLEGADLPSLDGLSCRWEPLPSKYGKMVTLILKPKGGHQLNSIIEGMTDAIGFNPLSEGQSAQLVTPENLRFKFLPSGFRREVRLIGPTIGKVGFAVRTVLECVAFVWGYVTGFRVGPFRPKQYLAEISRNTDHRKFDDALRLVLDLTHEQTNALEQYLQNAYSSGLLTYGLKVSKSALMTCFVTDMGNSQHIHFIDGEDGGFSEAATDFHRRLQTQARAKDCLNTG</sequence>
<reference evidence="1 2" key="1">
    <citation type="submission" date="2019-07" db="EMBL/GenBank/DDBJ databases">
        <title>Genomic Encyclopedia of Archaeal and Bacterial Type Strains, Phase II (KMG-II): from individual species to whole genera.</title>
        <authorList>
            <person name="Goeker M."/>
        </authorList>
    </citation>
    <scope>NUCLEOTIDE SEQUENCE [LARGE SCALE GENOMIC DNA]</scope>
    <source>
        <strain evidence="1 2">ATCC BAA-252</strain>
    </source>
</reference>
<gene>
    <name evidence="1" type="ORF">JM93_02277</name>
</gene>
<dbReference type="EMBL" id="VLLF01000004">
    <property type="protein sequence ID" value="TWI87708.1"/>
    <property type="molecule type" value="Genomic_DNA"/>
</dbReference>
<dbReference type="Pfam" id="PF11294">
    <property type="entry name" value="DUF3095"/>
    <property type="match status" value="1"/>
</dbReference>
<accession>A0A562T2Y7</accession>
<evidence type="ECO:0008006" key="3">
    <source>
        <dbReference type="Google" id="ProtNLM"/>
    </source>
</evidence>
<dbReference type="InterPro" id="IPR021445">
    <property type="entry name" value="DUF3095"/>
</dbReference>
<protein>
    <recommendedName>
        <fullName evidence="3">DUF3095 family protein</fullName>
    </recommendedName>
</protein>
<proteinExistence type="predicted"/>
<dbReference type="OrthoDB" id="5342145at2"/>
<name>A0A562T2Y7_9HYPH</name>